<proteinExistence type="predicted"/>
<comment type="caution">
    <text evidence="2">The sequence shown here is derived from an EMBL/GenBank/DDBJ whole genome shotgun (WGS) entry which is preliminary data.</text>
</comment>
<dbReference type="EMBL" id="JAACJO010000009">
    <property type="protein sequence ID" value="KAF5354053.1"/>
    <property type="molecule type" value="Genomic_DNA"/>
</dbReference>
<organism evidence="2 3">
    <name type="scientific">Leucocoprinus leucothites</name>
    <dbReference type="NCBI Taxonomy" id="201217"/>
    <lineage>
        <taxon>Eukaryota</taxon>
        <taxon>Fungi</taxon>
        <taxon>Dikarya</taxon>
        <taxon>Basidiomycota</taxon>
        <taxon>Agaricomycotina</taxon>
        <taxon>Agaricomycetes</taxon>
        <taxon>Agaricomycetidae</taxon>
        <taxon>Agaricales</taxon>
        <taxon>Agaricineae</taxon>
        <taxon>Agaricaceae</taxon>
        <taxon>Leucocoprinus</taxon>
    </lineage>
</organism>
<protein>
    <submittedName>
        <fullName evidence="2">Uncharacterized protein</fullName>
    </submittedName>
</protein>
<dbReference type="AlphaFoldDB" id="A0A8H5D7A9"/>
<keyword evidence="1" id="KW-1133">Transmembrane helix</keyword>
<dbReference type="Proteomes" id="UP000559027">
    <property type="component" value="Unassembled WGS sequence"/>
</dbReference>
<dbReference type="PANTHER" id="PTHR14187:SF5">
    <property type="entry name" value="HEAT SHOCK 70 KDA PROTEIN 12A"/>
    <property type="match status" value="1"/>
</dbReference>
<keyword evidence="1" id="KW-0472">Membrane</keyword>
<name>A0A8H5D7A9_9AGAR</name>
<evidence type="ECO:0000256" key="1">
    <source>
        <dbReference type="SAM" id="Phobius"/>
    </source>
</evidence>
<dbReference type="PANTHER" id="PTHR14187">
    <property type="entry name" value="ALPHA KINASE/ELONGATION FACTOR 2 KINASE"/>
    <property type="match status" value="1"/>
</dbReference>
<evidence type="ECO:0000313" key="3">
    <source>
        <dbReference type="Proteomes" id="UP000559027"/>
    </source>
</evidence>
<keyword evidence="1" id="KW-0812">Transmembrane</keyword>
<accession>A0A8H5D7A9</accession>
<sequence length="205" mass="22975">MVDKFDKTTKLAFRDPNDPQYIKFGSARDRDPNLGIRAGQLKLNGNTIAEFFEPSVQCIVSAVMEQRRRSRKAISTVFLVGGFAASDFLFAQVRQQLVSRGITVRRPDAHLNKAVPDGAIAHSLQPAVSSRVSKYSYGIRCNVHYEPSNIKHVARSNLRFESLSGNNMLPGGFCSILKKVPPKYLYVYSLWPTPNNKDVRVSETQ</sequence>
<gene>
    <name evidence="2" type="ORF">D9756_006959</name>
</gene>
<keyword evidence="3" id="KW-1185">Reference proteome</keyword>
<feature type="transmembrane region" description="Helical" evidence="1">
    <location>
        <begin position="73"/>
        <end position="91"/>
    </location>
</feature>
<evidence type="ECO:0000313" key="2">
    <source>
        <dbReference type="EMBL" id="KAF5354053.1"/>
    </source>
</evidence>
<dbReference type="OrthoDB" id="2963168at2759"/>
<dbReference type="InterPro" id="IPR043129">
    <property type="entry name" value="ATPase_NBD"/>
</dbReference>
<reference evidence="2 3" key="1">
    <citation type="journal article" date="2020" name="ISME J.">
        <title>Uncovering the hidden diversity of litter-decomposition mechanisms in mushroom-forming fungi.</title>
        <authorList>
            <person name="Floudas D."/>
            <person name="Bentzer J."/>
            <person name="Ahren D."/>
            <person name="Johansson T."/>
            <person name="Persson P."/>
            <person name="Tunlid A."/>
        </authorList>
    </citation>
    <scope>NUCLEOTIDE SEQUENCE [LARGE SCALE GENOMIC DNA]</scope>
    <source>
        <strain evidence="2 3">CBS 146.42</strain>
    </source>
</reference>
<dbReference type="SUPFAM" id="SSF53067">
    <property type="entry name" value="Actin-like ATPase domain"/>
    <property type="match status" value="1"/>
</dbReference>